<dbReference type="RefSeq" id="WP_273003027.1">
    <property type="nucleotide sequence ID" value="NZ_DURU01000107.1"/>
</dbReference>
<dbReference type="AlphaFoldDB" id="A0A7V6ZER2"/>
<dbReference type="PANTHER" id="PTHR39550:SF1">
    <property type="entry name" value="SLL0658 PROTEIN"/>
    <property type="match status" value="1"/>
</dbReference>
<dbReference type="Pfam" id="PF11848">
    <property type="entry name" value="DUF3368"/>
    <property type="match status" value="1"/>
</dbReference>
<evidence type="ECO:0000313" key="2">
    <source>
        <dbReference type="Proteomes" id="UP000525027"/>
    </source>
</evidence>
<dbReference type="Proteomes" id="UP000525027">
    <property type="component" value="Unassembled WGS sequence"/>
</dbReference>
<proteinExistence type="predicted"/>
<sequence>MGARLVLLDEKEAREFARKQDLKVLGTIGILIWAKKEGFIDNFKVYLDALQIKAGFRVSQQHYKHVLKEVNEEK</sequence>
<organism evidence="1 2">
    <name type="scientific">Acetomicrobium hydrogeniformans</name>
    <dbReference type="NCBI Taxonomy" id="649746"/>
    <lineage>
        <taxon>Bacteria</taxon>
        <taxon>Thermotogati</taxon>
        <taxon>Synergistota</taxon>
        <taxon>Synergistia</taxon>
        <taxon>Synergistales</taxon>
        <taxon>Acetomicrobiaceae</taxon>
        <taxon>Acetomicrobium</taxon>
    </lineage>
</organism>
<dbReference type="PANTHER" id="PTHR39550">
    <property type="entry name" value="SLL0658 PROTEIN"/>
    <property type="match status" value="1"/>
</dbReference>
<evidence type="ECO:0000313" key="1">
    <source>
        <dbReference type="EMBL" id="HHZ04600.1"/>
    </source>
</evidence>
<dbReference type="InterPro" id="IPR021799">
    <property type="entry name" value="PIN-like_prokaryotic"/>
</dbReference>
<reference evidence="1 2" key="1">
    <citation type="journal article" date="2020" name="Biotechnol. Biofuels">
        <title>New insights from the biogas microbiome by comprehensive genome-resolved metagenomics of nearly 1600 species originating from multiple anaerobic digesters.</title>
        <authorList>
            <person name="Campanaro S."/>
            <person name="Treu L."/>
            <person name="Rodriguez-R L.M."/>
            <person name="Kovalovszki A."/>
            <person name="Ziels R.M."/>
            <person name="Maus I."/>
            <person name="Zhu X."/>
            <person name="Kougias P.G."/>
            <person name="Basile A."/>
            <person name="Luo G."/>
            <person name="Schluter A."/>
            <person name="Konstantinidis K.T."/>
            <person name="Angelidaki I."/>
        </authorList>
    </citation>
    <scope>NUCLEOTIDE SEQUENCE [LARGE SCALE GENOMIC DNA]</scope>
    <source>
        <strain evidence="1">AS25fmACSIPFO_94</strain>
    </source>
</reference>
<dbReference type="EMBL" id="DURU01000107">
    <property type="protein sequence ID" value="HHZ04600.1"/>
    <property type="molecule type" value="Genomic_DNA"/>
</dbReference>
<protein>
    <submittedName>
        <fullName evidence="1">DUF3368 domain-containing protein</fullName>
    </submittedName>
</protein>
<accession>A0A7V6ZER2</accession>
<gene>
    <name evidence="1" type="ORF">GX397_06015</name>
</gene>
<name>A0A7V6ZER2_9BACT</name>
<comment type="caution">
    <text evidence="1">The sequence shown here is derived from an EMBL/GenBank/DDBJ whole genome shotgun (WGS) entry which is preliminary data.</text>
</comment>